<reference evidence="3" key="1">
    <citation type="journal article" date="2020" name="Stud. Mycol.">
        <title>101 Dothideomycetes genomes: a test case for predicting lifestyles and emergence of pathogens.</title>
        <authorList>
            <person name="Haridas S."/>
            <person name="Albert R."/>
            <person name="Binder M."/>
            <person name="Bloem J."/>
            <person name="Labutti K."/>
            <person name="Salamov A."/>
            <person name="Andreopoulos B."/>
            <person name="Baker S."/>
            <person name="Barry K."/>
            <person name="Bills G."/>
            <person name="Bluhm B."/>
            <person name="Cannon C."/>
            <person name="Castanera R."/>
            <person name="Culley D."/>
            <person name="Daum C."/>
            <person name="Ezra D."/>
            <person name="Gonzalez J."/>
            <person name="Henrissat B."/>
            <person name="Kuo A."/>
            <person name="Liang C."/>
            <person name="Lipzen A."/>
            <person name="Lutzoni F."/>
            <person name="Magnuson J."/>
            <person name="Mondo S."/>
            <person name="Nolan M."/>
            <person name="Ohm R."/>
            <person name="Pangilinan J."/>
            <person name="Park H.-J."/>
            <person name="Ramirez L."/>
            <person name="Alfaro M."/>
            <person name="Sun H."/>
            <person name="Tritt A."/>
            <person name="Yoshinaga Y."/>
            <person name="Zwiers L.-H."/>
            <person name="Turgeon B."/>
            <person name="Goodwin S."/>
            <person name="Spatafora J."/>
            <person name="Crous P."/>
            <person name="Grigoriev I."/>
        </authorList>
    </citation>
    <scope>NUCLEOTIDE SEQUENCE</scope>
    <source>
        <strain evidence="3">CBS 123094</strain>
    </source>
</reference>
<evidence type="ECO:0000256" key="1">
    <source>
        <dbReference type="SAM" id="MobiDB-lite"/>
    </source>
</evidence>
<dbReference type="Proteomes" id="UP000799779">
    <property type="component" value="Unassembled WGS sequence"/>
</dbReference>
<evidence type="ECO:0000313" key="3">
    <source>
        <dbReference type="EMBL" id="KAF1994172.1"/>
    </source>
</evidence>
<keyword evidence="2" id="KW-1133">Transmembrane helix</keyword>
<dbReference type="OrthoDB" id="3202396at2759"/>
<feature type="region of interest" description="Disordered" evidence="1">
    <location>
        <begin position="281"/>
        <end position="311"/>
    </location>
</feature>
<evidence type="ECO:0008006" key="5">
    <source>
        <dbReference type="Google" id="ProtNLM"/>
    </source>
</evidence>
<dbReference type="Pfam" id="PF13826">
    <property type="entry name" value="Monooxy_af470-like"/>
    <property type="match status" value="1"/>
</dbReference>
<evidence type="ECO:0000256" key="2">
    <source>
        <dbReference type="SAM" id="Phobius"/>
    </source>
</evidence>
<proteinExistence type="predicted"/>
<organism evidence="3 4">
    <name type="scientific">Amniculicola lignicola CBS 123094</name>
    <dbReference type="NCBI Taxonomy" id="1392246"/>
    <lineage>
        <taxon>Eukaryota</taxon>
        <taxon>Fungi</taxon>
        <taxon>Dikarya</taxon>
        <taxon>Ascomycota</taxon>
        <taxon>Pezizomycotina</taxon>
        <taxon>Dothideomycetes</taxon>
        <taxon>Pleosporomycetidae</taxon>
        <taxon>Pleosporales</taxon>
        <taxon>Amniculicolaceae</taxon>
        <taxon>Amniculicola</taxon>
    </lineage>
</organism>
<evidence type="ECO:0000313" key="4">
    <source>
        <dbReference type="Proteomes" id="UP000799779"/>
    </source>
</evidence>
<feature type="transmembrane region" description="Helical" evidence="2">
    <location>
        <begin position="43"/>
        <end position="61"/>
    </location>
</feature>
<keyword evidence="4" id="KW-1185">Reference proteome</keyword>
<dbReference type="InterPro" id="IPR011008">
    <property type="entry name" value="Dimeric_a/b-barrel"/>
</dbReference>
<keyword evidence="2" id="KW-0812">Transmembrane</keyword>
<keyword evidence="2" id="KW-0472">Membrane</keyword>
<sequence length="311" mass="34912">MGRKFTPWHKIILATDLNISTWLVLGACGQSLIFTLLPRTLSLILPVFVLLCFYINTYFIASGRLPNELSQGVNYGRISAQYPDDDGSPSSKPSKDSIVVLVLGTTFSHPQGRLAPHVARTGNYMSKMWKEAAAMRDTYGYLGNTPAMSVMPDNGLNFYGPREGDDKGTTMVWLSYWKTLDGLHAFAHGPAHMQGWRWFEKGMKTDYKHIGLMHELYEVPAGSWENIYYNFRPFGLANAKFPVRKTMESGDEKTTVQWLKNLRNADGKDFKNMEVRMGRASGSVGLKNSQGNVSQRNVYTPSEQMGSDRAV</sequence>
<dbReference type="SUPFAM" id="SSF54909">
    <property type="entry name" value="Dimeric alpha+beta barrel"/>
    <property type="match status" value="1"/>
</dbReference>
<gene>
    <name evidence="3" type="ORF">P154DRAFT_557407</name>
</gene>
<accession>A0A6A5VWP2</accession>
<name>A0A6A5VWP2_9PLEO</name>
<dbReference type="PROSITE" id="PS51257">
    <property type="entry name" value="PROKAR_LIPOPROTEIN"/>
    <property type="match status" value="1"/>
</dbReference>
<feature type="compositionally biased region" description="Polar residues" evidence="1">
    <location>
        <begin position="286"/>
        <end position="305"/>
    </location>
</feature>
<protein>
    <recommendedName>
        <fullName evidence="5">DUF4188 domain-containing protein</fullName>
    </recommendedName>
</protein>
<dbReference type="EMBL" id="ML977668">
    <property type="protein sequence ID" value="KAF1994172.1"/>
    <property type="molecule type" value="Genomic_DNA"/>
</dbReference>
<dbReference type="AlphaFoldDB" id="A0A6A5VWP2"/>
<dbReference type="InterPro" id="IPR025444">
    <property type="entry name" value="Monooxy_af470"/>
</dbReference>